<dbReference type="eggNOG" id="KOG1613">
    <property type="taxonomic scope" value="Eukaryota"/>
</dbReference>
<evidence type="ECO:0000256" key="5">
    <source>
        <dbReference type="ARBA" id="ARBA00022552"/>
    </source>
</evidence>
<dbReference type="Gene3D" id="3.30.230.70">
    <property type="entry name" value="GHMP Kinase, N-terminal domain"/>
    <property type="match status" value="1"/>
</dbReference>
<dbReference type="GO" id="GO:0071038">
    <property type="term" value="P:TRAMP-dependent tRNA surveillance pathway"/>
    <property type="evidence" value="ECO:0007669"/>
    <property type="project" value="TreeGrafter"/>
</dbReference>
<dbReference type="GO" id="GO:0000177">
    <property type="term" value="C:cytoplasmic exosome (RNase complex)"/>
    <property type="evidence" value="ECO:0007669"/>
    <property type="project" value="TreeGrafter"/>
</dbReference>
<evidence type="ECO:0000256" key="2">
    <source>
        <dbReference type="ARBA" id="ARBA00004604"/>
    </source>
</evidence>
<accession>S8BYV3</accession>
<dbReference type="EMBL" id="AQGS01000336">
    <property type="protein sequence ID" value="EPS40542.1"/>
    <property type="molecule type" value="Genomic_DNA"/>
</dbReference>
<dbReference type="GO" id="GO:0034473">
    <property type="term" value="P:U1 snRNA 3'-end processing"/>
    <property type="evidence" value="ECO:0007669"/>
    <property type="project" value="TreeGrafter"/>
</dbReference>
<keyword evidence="8" id="KW-0539">Nucleus</keyword>
<evidence type="ECO:0000313" key="12">
    <source>
        <dbReference type="Proteomes" id="UP000015100"/>
    </source>
</evidence>
<dbReference type="STRING" id="1284197.S8BYV3"/>
<dbReference type="InterPro" id="IPR001247">
    <property type="entry name" value="ExoRNase_PH_dom1"/>
</dbReference>
<reference evidence="12" key="2">
    <citation type="submission" date="2013-04" db="EMBL/GenBank/DDBJ databases">
        <title>Genomic mechanisms accounting for the adaptation to parasitism in nematode-trapping fungi.</title>
        <authorList>
            <person name="Ahren D.G."/>
        </authorList>
    </citation>
    <scope>NUCLEOTIDE SEQUENCE [LARGE SCALE GENOMIC DNA]</scope>
    <source>
        <strain evidence="12">CBS 200.50</strain>
    </source>
</reference>
<dbReference type="HOGENOM" id="CLU_038194_5_0_1"/>
<dbReference type="Pfam" id="PF01138">
    <property type="entry name" value="RNase_PH"/>
    <property type="match status" value="1"/>
</dbReference>
<dbReference type="Proteomes" id="UP000015100">
    <property type="component" value="Unassembled WGS sequence"/>
</dbReference>
<evidence type="ECO:0000256" key="9">
    <source>
        <dbReference type="ARBA" id="ARBA00030617"/>
    </source>
</evidence>
<dbReference type="PANTHER" id="PTHR11097">
    <property type="entry name" value="EXOSOME COMPLEX EXONUCLEASE RIBOSOMAL RNA PROCESSING PROTEIN"/>
    <property type="match status" value="1"/>
</dbReference>
<comment type="caution">
    <text evidence="11">The sequence shown here is derived from an EMBL/GenBank/DDBJ whole genome shotgun (WGS) entry which is preliminary data.</text>
</comment>
<dbReference type="GO" id="GO:0035925">
    <property type="term" value="F:mRNA 3'-UTR AU-rich region binding"/>
    <property type="evidence" value="ECO:0007669"/>
    <property type="project" value="TreeGrafter"/>
</dbReference>
<dbReference type="SUPFAM" id="SSF54211">
    <property type="entry name" value="Ribosomal protein S5 domain 2-like"/>
    <property type="match status" value="1"/>
</dbReference>
<comment type="subcellular location">
    <subcellularLocation>
        <location evidence="1">Cytoplasm</location>
    </subcellularLocation>
    <subcellularLocation>
        <location evidence="2">Nucleus</location>
        <location evidence="2">Nucleolus</location>
    </subcellularLocation>
</comment>
<protein>
    <recommendedName>
        <fullName evidence="9">Ribosomal RNA-processing protein 43</fullName>
    </recommendedName>
</protein>
<evidence type="ECO:0000256" key="6">
    <source>
        <dbReference type="ARBA" id="ARBA00022835"/>
    </source>
</evidence>
<proteinExistence type="inferred from homology"/>
<evidence type="ECO:0000259" key="10">
    <source>
        <dbReference type="Pfam" id="PF01138"/>
    </source>
</evidence>
<dbReference type="OrthoDB" id="45882at2759"/>
<keyword evidence="5" id="KW-0698">rRNA processing</keyword>
<dbReference type="InterPro" id="IPR050590">
    <property type="entry name" value="Exosome_comp_Rrp42_subfam"/>
</dbReference>
<evidence type="ECO:0000256" key="8">
    <source>
        <dbReference type="ARBA" id="ARBA00023242"/>
    </source>
</evidence>
<evidence type="ECO:0000256" key="7">
    <source>
        <dbReference type="ARBA" id="ARBA00022884"/>
    </source>
</evidence>
<keyword evidence="7" id="KW-0694">RNA-binding</keyword>
<keyword evidence="4" id="KW-0963">Cytoplasm</keyword>
<keyword evidence="12" id="KW-1185">Reference proteome</keyword>
<dbReference type="GO" id="GO:0034476">
    <property type="term" value="P:U5 snRNA 3'-end processing"/>
    <property type="evidence" value="ECO:0007669"/>
    <property type="project" value="TreeGrafter"/>
</dbReference>
<comment type="similarity">
    <text evidence="3">Belongs to the RNase PH family.</text>
</comment>
<reference evidence="11 12" key="1">
    <citation type="journal article" date="2013" name="PLoS Genet.">
        <title>Genomic mechanisms accounting for the adaptation to parasitism in nematode-trapping fungi.</title>
        <authorList>
            <person name="Meerupati T."/>
            <person name="Andersson K.M."/>
            <person name="Friman E."/>
            <person name="Kumar D."/>
            <person name="Tunlid A."/>
            <person name="Ahren D."/>
        </authorList>
    </citation>
    <scope>NUCLEOTIDE SEQUENCE [LARGE SCALE GENOMIC DNA]</scope>
    <source>
        <strain evidence="11 12">CBS 200.50</strain>
    </source>
</reference>
<dbReference type="AlphaFoldDB" id="S8BYV3"/>
<dbReference type="InterPro" id="IPR027408">
    <property type="entry name" value="PNPase/RNase_PH_dom_sf"/>
</dbReference>
<keyword evidence="6" id="KW-0271">Exosome</keyword>
<evidence type="ECO:0000313" key="11">
    <source>
        <dbReference type="EMBL" id="EPS40542.1"/>
    </source>
</evidence>
<organism evidence="11 12">
    <name type="scientific">Dactylellina haptotyla (strain CBS 200.50)</name>
    <name type="common">Nematode-trapping fungus</name>
    <name type="synonym">Monacrosporium haptotylum</name>
    <dbReference type="NCBI Taxonomy" id="1284197"/>
    <lineage>
        <taxon>Eukaryota</taxon>
        <taxon>Fungi</taxon>
        <taxon>Dikarya</taxon>
        <taxon>Ascomycota</taxon>
        <taxon>Pezizomycotina</taxon>
        <taxon>Orbiliomycetes</taxon>
        <taxon>Orbiliales</taxon>
        <taxon>Orbiliaceae</taxon>
        <taxon>Dactylellina</taxon>
    </lineage>
</organism>
<sequence length="379" mass="41203">MTSPTSPVLQPRGDSGAPLTFSTSLFRHISPSLYLQRHLLRKPPTRPNNRQPSQHRDLTLTTNSLGHAHGSAVVRAGDTAVVCGVRGEILTLLPGDDTSIFESYNHLSTSATHSYSSRSSGGAGWGELITPNVEISTGCSKKYPLGPPGALAQTLSDQLRELISASKLVELTSLRIYDQDADREAAQKIKGYWSIYVDILCISLDGNILDASWYAIVAALASAKLPLATWNQNEERIVCHKSLHHPVMLRSCLPFITTFAIVPVLGLPGNGTVDESVQTANIMILNDPDSYEEDEAVETLTILSTTVFTVETTQTPNVSSIKTRIERMEKIGGWKLGMSQLAQCIQLAAAKAAHYTETLLQEGSWSKQSNQTSASLRTF</sequence>
<dbReference type="GO" id="GO:0016075">
    <property type="term" value="P:rRNA catabolic process"/>
    <property type="evidence" value="ECO:0007669"/>
    <property type="project" value="TreeGrafter"/>
</dbReference>
<evidence type="ECO:0000256" key="1">
    <source>
        <dbReference type="ARBA" id="ARBA00004496"/>
    </source>
</evidence>
<dbReference type="GO" id="GO:0000176">
    <property type="term" value="C:nuclear exosome (RNase complex)"/>
    <property type="evidence" value="ECO:0007669"/>
    <property type="project" value="TreeGrafter"/>
</dbReference>
<feature type="domain" description="Exoribonuclease phosphorolytic" evidence="10">
    <location>
        <begin position="54"/>
        <end position="226"/>
    </location>
</feature>
<dbReference type="GO" id="GO:0034475">
    <property type="term" value="P:U4 snRNA 3'-end processing"/>
    <property type="evidence" value="ECO:0007669"/>
    <property type="project" value="TreeGrafter"/>
</dbReference>
<name>S8BYV3_DACHA</name>
<dbReference type="GO" id="GO:0071028">
    <property type="term" value="P:nuclear mRNA surveillance"/>
    <property type="evidence" value="ECO:0007669"/>
    <property type="project" value="TreeGrafter"/>
</dbReference>
<dbReference type="PANTHER" id="PTHR11097:SF9">
    <property type="entry name" value="EXOSOME COMPLEX COMPONENT RRP43"/>
    <property type="match status" value="1"/>
</dbReference>
<dbReference type="GO" id="GO:0071035">
    <property type="term" value="P:nuclear polyadenylation-dependent rRNA catabolic process"/>
    <property type="evidence" value="ECO:0007669"/>
    <property type="project" value="TreeGrafter"/>
</dbReference>
<dbReference type="InterPro" id="IPR020568">
    <property type="entry name" value="Ribosomal_Su5_D2-typ_SF"/>
</dbReference>
<evidence type="ECO:0000256" key="3">
    <source>
        <dbReference type="ARBA" id="ARBA00006678"/>
    </source>
</evidence>
<evidence type="ECO:0000256" key="4">
    <source>
        <dbReference type="ARBA" id="ARBA00022490"/>
    </source>
</evidence>
<dbReference type="GO" id="GO:0000467">
    <property type="term" value="P:exonucleolytic trimming to generate mature 3'-end of 5.8S rRNA from tricistronic rRNA transcript (SSU-rRNA, 5.8S rRNA, LSU-rRNA)"/>
    <property type="evidence" value="ECO:0007669"/>
    <property type="project" value="TreeGrafter"/>
</dbReference>
<dbReference type="GO" id="GO:0005730">
    <property type="term" value="C:nucleolus"/>
    <property type="evidence" value="ECO:0007669"/>
    <property type="project" value="UniProtKB-SubCell"/>
</dbReference>
<gene>
    <name evidence="11" type="ORF">H072_5621</name>
</gene>